<evidence type="ECO:0000313" key="3">
    <source>
        <dbReference type="Proteomes" id="UP000050525"/>
    </source>
</evidence>
<protein>
    <submittedName>
        <fullName evidence="2">Uncharacterized protein</fullName>
    </submittedName>
</protein>
<dbReference type="EMBL" id="AKHW03006071">
    <property type="protein sequence ID" value="KYO24474.1"/>
    <property type="molecule type" value="Genomic_DNA"/>
</dbReference>
<proteinExistence type="predicted"/>
<feature type="compositionally biased region" description="Basic and acidic residues" evidence="1">
    <location>
        <begin position="52"/>
        <end position="61"/>
    </location>
</feature>
<dbReference type="AlphaFoldDB" id="A0A151MIW9"/>
<keyword evidence="3" id="KW-1185">Reference proteome</keyword>
<organism evidence="2 3">
    <name type="scientific">Alligator mississippiensis</name>
    <name type="common">American alligator</name>
    <dbReference type="NCBI Taxonomy" id="8496"/>
    <lineage>
        <taxon>Eukaryota</taxon>
        <taxon>Metazoa</taxon>
        <taxon>Chordata</taxon>
        <taxon>Craniata</taxon>
        <taxon>Vertebrata</taxon>
        <taxon>Euteleostomi</taxon>
        <taxon>Archelosauria</taxon>
        <taxon>Archosauria</taxon>
        <taxon>Crocodylia</taxon>
        <taxon>Alligatoridae</taxon>
        <taxon>Alligatorinae</taxon>
        <taxon>Alligator</taxon>
    </lineage>
</organism>
<evidence type="ECO:0000256" key="1">
    <source>
        <dbReference type="SAM" id="MobiDB-lite"/>
    </source>
</evidence>
<reference evidence="2 3" key="1">
    <citation type="journal article" date="2012" name="Genome Biol.">
        <title>Sequencing three crocodilian genomes to illuminate the evolution of archosaurs and amniotes.</title>
        <authorList>
            <person name="St John J.A."/>
            <person name="Braun E.L."/>
            <person name="Isberg S.R."/>
            <person name="Miles L.G."/>
            <person name="Chong A.Y."/>
            <person name="Gongora J."/>
            <person name="Dalzell P."/>
            <person name="Moran C."/>
            <person name="Bed'hom B."/>
            <person name="Abzhanov A."/>
            <person name="Burgess S.C."/>
            <person name="Cooksey A.M."/>
            <person name="Castoe T.A."/>
            <person name="Crawford N.G."/>
            <person name="Densmore L.D."/>
            <person name="Drew J.C."/>
            <person name="Edwards S.V."/>
            <person name="Faircloth B.C."/>
            <person name="Fujita M.K."/>
            <person name="Greenwold M.J."/>
            <person name="Hoffmann F.G."/>
            <person name="Howard J.M."/>
            <person name="Iguchi T."/>
            <person name="Janes D.E."/>
            <person name="Khan S.Y."/>
            <person name="Kohno S."/>
            <person name="de Koning A.J."/>
            <person name="Lance S.L."/>
            <person name="McCarthy F.M."/>
            <person name="McCormack J.E."/>
            <person name="Merchant M.E."/>
            <person name="Peterson D.G."/>
            <person name="Pollock D.D."/>
            <person name="Pourmand N."/>
            <person name="Raney B.J."/>
            <person name="Roessler K.A."/>
            <person name="Sanford J.R."/>
            <person name="Sawyer R.H."/>
            <person name="Schmidt C.J."/>
            <person name="Triplett E.W."/>
            <person name="Tuberville T.D."/>
            <person name="Venegas-Anaya M."/>
            <person name="Howard J.T."/>
            <person name="Jarvis E.D."/>
            <person name="Guillette L.J.Jr."/>
            <person name="Glenn T.C."/>
            <person name="Green R.E."/>
            <person name="Ray D.A."/>
        </authorList>
    </citation>
    <scope>NUCLEOTIDE SEQUENCE [LARGE SCALE GENOMIC DNA]</scope>
    <source>
        <strain evidence="2">KSC_2009_1</strain>
    </source>
</reference>
<evidence type="ECO:0000313" key="2">
    <source>
        <dbReference type="EMBL" id="KYO24474.1"/>
    </source>
</evidence>
<gene>
    <name evidence="2" type="ORF">Y1Q_0002090</name>
</gene>
<feature type="region of interest" description="Disordered" evidence="1">
    <location>
        <begin position="52"/>
        <end position="76"/>
    </location>
</feature>
<dbReference type="Proteomes" id="UP000050525">
    <property type="component" value="Unassembled WGS sequence"/>
</dbReference>
<name>A0A151MIW9_ALLMI</name>
<sequence length="76" mass="7904">MADLKHHEIVDASLISGHVAIIGIICRIREVGQCSVVDGPAAVGAVEHRLGQGQGGEDRVKGHQSQAAISMGLEHS</sequence>
<accession>A0A151MIW9</accession>
<comment type="caution">
    <text evidence="2">The sequence shown here is derived from an EMBL/GenBank/DDBJ whole genome shotgun (WGS) entry which is preliminary data.</text>
</comment>